<organism evidence="1 2">
    <name type="scientific">Amycolatopsis albidoflavus</name>
    <dbReference type="NCBI Taxonomy" id="102226"/>
    <lineage>
        <taxon>Bacteria</taxon>
        <taxon>Bacillati</taxon>
        <taxon>Actinomycetota</taxon>
        <taxon>Actinomycetes</taxon>
        <taxon>Pseudonocardiales</taxon>
        <taxon>Pseudonocardiaceae</taxon>
        <taxon>Amycolatopsis</taxon>
    </lineage>
</organism>
<evidence type="ECO:0000313" key="2">
    <source>
        <dbReference type="Proteomes" id="UP001597542"/>
    </source>
</evidence>
<evidence type="ECO:0000313" key="1">
    <source>
        <dbReference type="EMBL" id="MFD2481223.1"/>
    </source>
</evidence>
<reference evidence="2" key="1">
    <citation type="journal article" date="2019" name="Int. J. Syst. Evol. Microbiol.">
        <title>The Global Catalogue of Microorganisms (GCM) 10K type strain sequencing project: providing services to taxonomists for standard genome sequencing and annotation.</title>
        <authorList>
            <consortium name="The Broad Institute Genomics Platform"/>
            <consortium name="The Broad Institute Genome Sequencing Center for Infectious Disease"/>
            <person name="Wu L."/>
            <person name="Ma J."/>
        </authorList>
    </citation>
    <scope>NUCLEOTIDE SEQUENCE [LARGE SCALE GENOMIC DNA]</scope>
    <source>
        <strain evidence="2">CGMCC 4.7638</strain>
    </source>
</reference>
<dbReference type="RefSeq" id="WP_344274414.1">
    <property type="nucleotide sequence ID" value="NZ_BAAAHV010000011.1"/>
</dbReference>
<protein>
    <submittedName>
        <fullName evidence="1">Uncharacterized protein</fullName>
    </submittedName>
</protein>
<name>A0ABW5HXP5_9PSEU</name>
<gene>
    <name evidence="1" type="ORF">ACFSUT_13140</name>
</gene>
<comment type="caution">
    <text evidence="1">The sequence shown here is derived from an EMBL/GenBank/DDBJ whole genome shotgun (WGS) entry which is preliminary data.</text>
</comment>
<keyword evidence="2" id="KW-1185">Reference proteome</keyword>
<accession>A0ABW5HXP5</accession>
<proteinExistence type="predicted"/>
<dbReference type="Proteomes" id="UP001597542">
    <property type="component" value="Unassembled WGS sequence"/>
</dbReference>
<sequence>MSTDREFDDLRLEPDPFIQGRLATEKIEKFSQYIAELSRIRRHAVERARAQTGAQDKDIADKMTLSKSRLSQLMKTAPTVERIFFGHGPVKVGVPYRYQTTDRERPLIAAEDTEAPDSLVELLRGMSFLTKRFQIEPDRENLPDGDVVVVCGPKSAPVGAALLREDPALDMVEHDDRWWIVETATGTRHGSPADESPPGHGDIAYVARHIRDGRIAVHIAGIHTVGSLGAAHYLAANLPSLFAGIGDTSCSLIVGCTVSGREIAGSTLVAGPFVW</sequence>
<dbReference type="EMBL" id="JBHUKQ010000010">
    <property type="protein sequence ID" value="MFD2481223.1"/>
    <property type="molecule type" value="Genomic_DNA"/>
</dbReference>